<dbReference type="InterPro" id="IPR010914">
    <property type="entry name" value="RsgA_GTPase_dom"/>
</dbReference>
<dbReference type="HAMAP" id="MF_01820">
    <property type="entry name" value="GTPase_RsgA"/>
    <property type="match status" value="1"/>
</dbReference>
<accession>A0A844W6T2</accession>
<keyword evidence="3 10" id="KW-0479">Metal-binding</keyword>
<dbReference type="InterPro" id="IPR030378">
    <property type="entry name" value="G_CP_dom"/>
</dbReference>
<comment type="cofactor">
    <cofactor evidence="10">
        <name>Zn(2+)</name>
        <dbReference type="ChEBI" id="CHEBI:29105"/>
    </cofactor>
    <text evidence="10">Binds 1 zinc ion per subunit.</text>
</comment>
<comment type="subunit">
    <text evidence="10">Monomer. Associates with 30S ribosomal subunit, binds 16S rRNA.</text>
</comment>
<keyword evidence="5 10" id="KW-0547">Nucleotide-binding</keyword>
<evidence type="ECO:0000256" key="5">
    <source>
        <dbReference type="ARBA" id="ARBA00022741"/>
    </source>
</evidence>
<dbReference type="CDD" id="cd01854">
    <property type="entry name" value="YjeQ_EngC"/>
    <property type="match status" value="1"/>
</dbReference>
<dbReference type="Pfam" id="PF03193">
    <property type="entry name" value="RsgA_GTPase"/>
    <property type="match status" value="1"/>
</dbReference>
<dbReference type="GO" id="GO:0005525">
    <property type="term" value="F:GTP binding"/>
    <property type="evidence" value="ECO:0007669"/>
    <property type="project" value="UniProtKB-UniRule"/>
</dbReference>
<comment type="function">
    <text evidence="10">One of several proteins that assist in the late maturation steps of the functional core of the 30S ribosomal subunit. Helps release RbfA from mature subunits. May play a role in the assembly of ribosomal proteins into the subunit. Circularly permuted GTPase that catalyzes slow GTP hydrolysis, GTPase activity is stimulated by the 30S ribosomal subunit.</text>
</comment>
<dbReference type="Gene3D" id="3.40.50.300">
    <property type="entry name" value="P-loop containing nucleotide triphosphate hydrolases"/>
    <property type="match status" value="1"/>
</dbReference>
<evidence type="ECO:0000256" key="10">
    <source>
        <dbReference type="HAMAP-Rule" id="MF_01820"/>
    </source>
</evidence>
<keyword evidence="9 10" id="KW-0342">GTP-binding</keyword>
<feature type="binding site" evidence="10">
    <location>
        <begin position="207"/>
        <end position="215"/>
    </location>
    <ligand>
        <name>GTP</name>
        <dbReference type="ChEBI" id="CHEBI:37565"/>
    </ligand>
</feature>
<comment type="subcellular location">
    <subcellularLocation>
        <location evidence="10">Cytoplasm</location>
    </subcellularLocation>
</comment>
<dbReference type="PANTHER" id="PTHR32120:SF10">
    <property type="entry name" value="SMALL RIBOSOMAL SUBUNIT BIOGENESIS GTPASE RSGA"/>
    <property type="match status" value="1"/>
</dbReference>
<dbReference type="GO" id="GO:0042274">
    <property type="term" value="P:ribosomal small subunit biogenesis"/>
    <property type="evidence" value="ECO:0007669"/>
    <property type="project" value="UniProtKB-UniRule"/>
</dbReference>
<dbReference type="AlphaFoldDB" id="A0A844W6T2"/>
<evidence type="ECO:0000256" key="11">
    <source>
        <dbReference type="SAM" id="MobiDB-lite"/>
    </source>
</evidence>
<evidence type="ECO:0000313" key="15">
    <source>
        <dbReference type="Proteomes" id="UP000443843"/>
    </source>
</evidence>
<keyword evidence="7 10" id="KW-0862">Zinc</keyword>
<dbReference type="GO" id="GO:0019843">
    <property type="term" value="F:rRNA binding"/>
    <property type="evidence" value="ECO:0007669"/>
    <property type="project" value="UniProtKB-KW"/>
</dbReference>
<dbReference type="InterPro" id="IPR004881">
    <property type="entry name" value="Ribosome_biogen_GTPase_RsgA"/>
</dbReference>
<dbReference type="PROSITE" id="PS51721">
    <property type="entry name" value="G_CP"/>
    <property type="match status" value="1"/>
</dbReference>
<name>A0A844W6T2_9RHOB</name>
<dbReference type="EC" id="3.6.1.-" evidence="10"/>
<feature type="domain" description="EngC GTPase" evidence="12">
    <location>
        <begin position="116"/>
        <end position="263"/>
    </location>
</feature>
<dbReference type="Proteomes" id="UP000443843">
    <property type="component" value="Unassembled WGS sequence"/>
</dbReference>
<evidence type="ECO:0000259" key="13">
    <source>
        <dbReference type="PROSITE" id="PS51721"/>
    </source>
</evidence>
<comment type="similarity">
    <text evidence="10">Belongs to the TRAFAC class YlqF/YawG GTPase family. RsgA subfamily.</text>
</comment>
<dbReference type="PANTHER" id="PTHR32120">
    <property type="entry name" value="SMALL RIBOSOMAL SUBUNIT BIOGENESIS GTPASE RSGA"/>
    <property type="match status" value="1"/>
</dbReference>
<proteinExistence type="inferred from homology"/>
<keyword evidence="2 10" id="KW-0690">Ribosome biogenesis</keyword>
<evidence type="ECO:0000259" key="12">
    <source>
        <dbReference type="PROSITE" id="PS50936"/>
    </source>
</evidence>
<dbReference type="SUPFAM" id="SSF52540">
    <property type="entry name" value="P-loop containing nucleoside triphosphate hydrolases"/>
    <property type="match status" value="1"/>
</dbReference>
<evidence type="ECO:0000256" key="9">
    <source>
        <dbReference type="ARBA" id="ARBA00023134"/>
    </source>
</evidence>
<keyword evidence="15" id="KW-1185">Reference proteome</keyword>
<evidence type="ECO:0000256" key="7">
    <source>
        <dbReference type="ARBA" id="ARBA00022833"/>
    </source>
</evidence>
<evidence type="ECO:0000313" key="14">
    <source>
        <dbReference type="EMBL" id="MWB76413.1"/>
    </source>
</evidence>
<dbReference type="NCBIfam" id="TIGR00157">
    <property type="entry name" value="ribosome small subunit-dependent GTPase A"/>
    <property type="match status" value="1"/>
</dbReference>
<sequence length="361" mass="38713">MVRDYSRFFPPADTGAPAREPDALQRLGWQAFFIRQAGHLDLAATPPLRVSEVQRSGLTALGADGEITLPPMPGVTVGDWLLHDRARPARSVLLDRRSLFRRRAAGTGREEQLIAANVDTLFIVSSCNNDFNPARLERYLALAHEAGVEAAILLTKADASEDPGGYADRAKAVARQVPVLTLNALEPGAAARLQGWCGTGQTVAFVGSSGVGKSTLVNALMGAGAAQTGAIREDDSRGRHTTTARQLHLMPGGGLLLDTPGMRELQLTDAAEGIAGVFADIEALARQCRFRDCGHDSEPGCAVRAAVDRGALEPGRIARWRKLLAEDRFNSAALHERRARDKAFGKMVRNATGNKAKRRDG</sequence>
<dbReference type="GO" id="GO:0046872">
    <property type="term" value="F:metal ion binding"/>
    <property type="evidence" value="ECO:0007669"/>
    <property type="project" value="UniProtKB-KW"/>
</dbReference>
<protein>
    <recommendedName>
        <fullName evidence="10">Small ribosomal subunit biogenesis GTPase RsgA</fullName>
        <ecNumber evidence="10">3.6.1.-</ecNumber>
    </recommendedName>
</protein>
<dbReference type="InterPro" id="IPR027417">
    <property type="entry name" value="P-loop_NTPase"/>
</dbReference>
<keyword evidence="1 10" id="KW-0963">Cytoplasm</keyword>
<feature type="binding site" evidence="10">
    <location>
        <position position="288"/>
    </location>
    <ligand>
        <name>Zn(2+)</name>
        <dbReference type="ChEBI" id="CHEBI:29105"/>
    </ligand>
</feature>
<dbReference type="GO" id="GO:0005737">
    <property type="term" value="C:cytoplasm"/>
    <property type="evidence" value="ECO:0007669"/>
    <property type="project" value="UniProtKB-SubCell"/>
</dbReference>
<evidence type="ECO:0000256" key="2">
    <source>
        <dbReference type="ARBA" id="ARBA00022517"/>
    </source>
</evidence>
<gene>
    <name evidence="10 14" type="primary">rsgA</name>
    <name evidence="14" type="ORF">GLS40_00090</name>
</gene>
<feature type="region of interest" description="Disordered" evidence="11">
    <location>
        <begin position="1"/>
        <end position="20"/>
    </location>
</feature>
<dbReference type="GO" id="GO:0003924">
    <property type="term" value="F:GTPase activity"/>
    <property type="evidence" value="ECO:0007669"/>
    <property type="project" value="UniProtKB-UniRule"/>
</dbReference>
<feature type="binding site" evidence="10">
    <location>
        <position position="295"/>
    </location>
    <ligand>
        <name>Zn(2+)</name>
        <dbReference type="ChEBI" id="CHEBI:29105"/>
    </ligand>
</feature>
<evidence type="ECO:0000256" key="8">
    <source>
        <dbReference type="ARBA" id="ARBA00022884"/>
    </source>
</evidence>
<evidence type="ECO:0000256" key="1">
    <source>
        <dbReference type="ARBA" id="ARBA00022490"/>
    </source>
</evidence>
<feature type="domain" description="CP-type G" evidence="13">
    <location>
        <begin position="110"/>
        <end position="265"/>
    </location>
</feature>
<feature type="binding site" evidence="10">
    <location>
        <position position="293"/>
    </location>
    <ligand>
        <name>Zn(2+)</name>
        <dbReference type="ChEBI" id="CHEBI:29105"/>
    </ligand>
</feature>
<evidence type="ECO:0000256" key="4">
    <source>
        <dbReference type="ARBA" id="ARBA00022730"/>
    </source>
</evidence>
<keyword evidence="8 10" id="KW-0694">RNA-binding</keyword>
<dbReference type="EMBL" id="WNXQ01000001">
    <property type="protein sequence ID" value="MWB76413.1"/>
    <property type="molecule type" value="Genomic_DNA"/>
</dbReference>
<dbReference type="PROSITE" id="PS50936">
    <property type="entry name" value="ENGC_GTPASE"/>
    <property type="match status" value="1"/>
</dbReference>
<organism evidence="14 15">
    <name type="scientific">Pseudooceanicola pacificus</name>
    <dbReference type="NCBI Taxonomy" id="2676438"/>
    <lineage>
        <taxon>Bacteria</taxon>
        <taxon>Pseudomonadati</taxon>
        <taxon>Pseudomonadota</taxon>
        <taxon>Alphaproteobacteria</taxon>
        <taxon>Rhodobacterales</taxon>
        <taxon>Paracoccaceae</taxon>
        <taxon>Pseudooceanicola</taxon>
    </lineage>
</organism>
<dbReference type="RefSeq" id="WP_160380571.1">
    <property type="nucleotide sequence ID" value="NZ_WNXQ01000001.1"/>
</dbReference>
<evidence type="ECO:0000256" key="6">
    <source>
        <dbReference type="ARBA" id="ARBA00022801"/>
    </source>
</evidence>
<reference evidence="14 15" key="1">
    <citation type="submission" date="2019-11" db="EMBL/GenBank/DDBJ databases">
        <title>Pseudooceanicola pacifica sp. nov., isolated from deep-sea sediment of the Pacific Ocean.</title>
        <authorList>
            <person name="Lyu L."/>
        </authorList>
    </citation>
    <scope>NUCLEOTIDE SEQUENCE [LARGE SCALE GENOMIC DNA]</scope>
    <source>
        <strain evidence="14 15">216_PA32_1</strain>
    </source>
</reference>
<evidence type="ECO:0000256" key="3">
    <source>
        <dbReference type="ARBA" id="ARBA00022723"/>
    </source>
</evidence>
<feature type="binding site" evidence="10">
    <location>
        <position position="301"/>
    </location>
    <ligand>
        <name>Zn(2+)</name>
        <dbReference type="ChEBI" id="CHEBI:29105"/>
    </ligand>
</feature>
<comment type="caution">
    <text evidence="14">The sequence shown here is derived from an EMBL/GenBank/DDBJ whole genome shotgun (WGS) entry which is preliminary data.</text>
</comment>
<keyword evidence="6 10" id="KW-0378">Hydrolase</keyword>
<feature type="binding site" evidence="10">
    <location>
        <begin position="155"/>
        <end position="158"/>
    </location>
    <ligand>
        <name>GTP</name>
        <dbReference type="ChEBI" id="CHEBI:37565"/>
    </ligand>
</feature>
<dbReference type="Gene3D" id="1.10.40.50">
    <property type="entry name" value="Probable gtpase engc, domain 3"/>
    <property type="match status" value="1"/>
</dbReference>
<keyword evidence="4 10" id="KW-0699">rRNA-binding</keyword>